<dbReference type="OrthoDB" id="2470482at2759"/>
<gene>
    <name evidence="1" type="ORF">RFULGI_LOCUS17300</name>
</gene>
<organism evidence="1 2">
    <name type="scientific">Racocetra fulgida</name>
    <dbReference type="NCBI Taxonomy" id="60492"/>
    <lineage>
        <taxon>Eukaryota</taxon>
        <taxon>Fungi</taxon>
        <taxon>Fungi incertae sedis</taxon>
        <taxon>Mucoromycota</taxon>
        <taxon>Glomeromycotina</taxon>
        <taxon>Glomeromycetes</taxon>
        <taxon>Diversisporales</taxon>
        <taxon>Gigasporaceae</taxon>
        <taxon>Racocetra</taxon>
    </lineage>
</organism>
<name>A0A9N9P7B0_9GLOM</name>
<keyword evidence="2" id="KW-1185">Reference proteome</keyword>
<accession>A0A9N9P7B0</accession>
<sequence>DAHRTFYYVLDNINKDPCTPQEVRDIVQNLLKSKKRREDPATMDTSSKKPCVRPEISCFCPNTEIPLQADGSVDILEIV</sequence>
<protein>
    <submittedName>
        <fullName evidence="1">17408_t:CDS:1</fullName>
    </submittedName>
</protein>
<dbReference type="EMBL" id="CAJVPZ010067029">
    <property type="protein sequence ID" value="CAG8796690.1"/>
    <property type="molecule type" value="Genomic_DNA"/>
</dbReference>
<evidence type="ECO:0000313" key="2">
    <source>
        <dbReference type="Proteomes" id="UP000789396"/>
    </source>
</evidence>
<feature type="non-terminal residue" evidence="1">
    <location>
        <position position="1"/>
    </location>
</feature>
<reference evidence="1" key="1">
    <citation type="submission" date="2021-06" db="EMBL/GenBank/DDBJ databases">
        <authorList>
            <person name="Kallberg Y."/>
            <person name="Tangrot J."/>
            <person name="Rosling A."/>
        </authorList>
    </citation>
    <scope>NUCLEOTIDE SEQUENCE</scope>
    <source>
        <strain evidence="1">IN212</strain>
    </source>
</reference>
<comment type="caution">
    <text evidence="1">The sequence shown here is derived from an EMBL/GenBank/DDBJ whole genome shotgun (WGS) entry which is preliminary data.</text>
</comment>
<dbReference type="Proteomes" id="UP000789396">
    <property type="component" value="Unassembled WGS sequence"/>
</dbReference>
<dbReference type="AlphaFoldDB" id="A0A9N9P7B0"/>
<evidence type="ECO:0000313" key="1">
    <source>
        <dbReference type="EMBL" id="CAG8796690.1"/>
    </source>
</evidence>
<proteinExistence type="predicted"/>
<feature type="non-terminal residue" evidence="1">
    <location>
        <position position="79"/>
    </location>
</feature>